<accession>A0A2N3HTZ6</accession>
<dbReference type="CDD" id="cd24013">
    <property type="entry name" value="ASKHA_ATPase_BT3980-like"/>
    <property type="match status" value="1"/>
</dbReference>
<comment type="caution">
    <text evidence="1">The sequence shown here is derived from an EMBL/GenBank/DDBJ whole genome shotgun (WGS) entry which is preliminary data.</text>
</comment>
<dbReference type="RefSeq" id="WP_101311479.1">
    <property type="nucleotide sequence ID" value="NZ_CAXXEE010000003.1"/>
</dbReference>
<dbReference type="Proteomes" id="UP000233618">
    <property type="component" value="Unassembled WGS sequence"/>
</dbReference>
<organism evidence="1 2">
    <name type="scientific">Labilibaculum manganireducens</name>
    <dbReference type="NCBI Taxonomy" id="1940525"/>
    <lineage>
        <taxon>Bacteria</taxon>
        <taxon>Pseudomonadati</taxon>
        <taxon>Bacteroidota</taxon>
        <taxon>Bacteroidia</taxon>
        <taxon>Marinilabiliales</taxon>
        <taxon>Marinifilaceae</taxon>
        <taxon>Labilibaculum</taxon>
    </lineage>
</organism>
<dbReference type="InterPro" id="IPR024213">
    <property type="entry name" value="DUF3822"/>
</dbReference>
<dbReference type="Pfam" id="PF12864">
    <property type="entry name" value="DUF3822"/>
    <property type="match status" value="1"/>
</dbReference>
<dbReference type="Gene3D" id="3.30.420.250">
    <property type="match status" value="1"/>
</dbReference>
<dbReference type="Gene3D" id="3.30.420.260">
    <property type="match status" value="1"/>
</dbReference>
<name>A0A2N3HTZ6_9BACT</name>
<proteinExistence type="predicted"/>
<sequence>MSDLVFVDSSFDKNKTKEYTLSIQVSLDGFSFSILNGHKECIALNQFIPFKTNSDNNPINSFIEIVRNHELLNLSFKDVSLLWISDKVLLIPSEFFSEDFAFESFQLSHCLEKNEYLEWNELPELKSWIVFSFPNNIKEFVQSHFKNSKLYHHCLPFYKEALNQKIAENHPQVFLNIQNYFFHVIIPDRNGKHFINTFSYSASSDLAYYILNIFKQQKLNNERSRLIIDGLVQEDSNVILLLKKYLGQVEVKILPSEFRINKSIPHKEYNQFINLLNLSRCE</sequence>
<evidence type="ECO:0000313" key="1">
    <source>
        <dbReference type="EMBL" id="PKQ61523.1"/>
    </source>
</evidence>
<keyword evidence="2" id="KW-1185">Reference proteome</keyword>
<dbReference type="AlphaFoldDB" id="A0A2N3HTZ6"/>
<evidence type="ECO:0008006" key="3">
    <source>
        <dbReference type="Google" id="ProtNLM"/>
    </source>
</evidence>
<reference evidence="1 2" key="1">
    <citation type="journal article" date="2017" name="Front. Microbiol.">
        <title>Labilibaculum manganireducens gen. nov., sp. nov. and Labilibaculum filiforme sp. nov., Novel Bacteroidetes Isolated from Subsurface Sediments of the Baltic Sea.</title>
        <authorList>
            <person name="Vandieken V."/>
            <person name="Marshall I.P."/>
            <person name="Niemann H."/>
            <person name="Engelen B."/>
            <person name="Cypionka H."/>
        </authorList>
    </citation>
    <scope>NUCLEOTIDE SEQUENCE [LARGE SCALE GENOMIC DNA]</scope>
    <source>
        <strain evidence="1 2">59.10-2M</strain>
    </source>
</reference>
<dbReference type="EMBL" id="MVDE01000044">
    <property type="protein sequence ID" value="PKQ61523.1"/>
    <property type="molecule type" value="Genomic_DNA"/>
</dbReference>
<evidence type="ECO:0000313" key="2">
    <source>
        <dbReference type="Proteomes" id="UP000233618"/>
    </source>
</evidence>
<gene>
    <name evidence="1" type="ORF">BZG01_19235</name>
</gene>
<protein>
    <recommendedName>
        <fullName evidence="3">DUF3822 domain-containing protein</fullName>
    </recommendedName>
</protein>